<gene>
    <name evidence="1" type="ORF">TIFTF001_012165</name>
</gene>
<dbReference type="AlphaFoldDB" id="A0AA88AMX5"/>
<proteinExistence type="predicted"/>
<accession>A0AA88AMX5</accession>
<protein>
    <submittedName>
        <fullName evidence="1">Uncharacterized protein</fullName>
    </submittedName>
</protein>
<sequence>MEGEHQSIVCLIHVLKSQPPLDGCSSKYLRVLGRRLIPWDFLQLYVGIHPLWPIIEVVTSMSKLYMISQPRWWCNNCPQLGTSPQLILPTLGRLKIFIDWVLLMNRIIEWGGGIIASSLTTGVSKCLRLNLDVERSLSPWAVLADKSTVPDDNSILQEINNYLKGGEAVGKKNFFPLNISKRAMEKGFVEVEIDDDHFHCILFKPSFTANNPPSRHIAVYTCYLMYGQTIPFYPFMKRDLTMDEFLYVHSLCKSPQFERWHYLGVYSKFKTNKASTLVEGIIKFSHEWKTMFIFLGRKYHEHPADGLKSVGVWSNFRTLILSPPWPVLNVDSLR</sequence>
<name>A0AA88AMX5_FICCA</name>
<comment type="caution">
    <text evidence="1">The sequence shown here is derived from an EMBL/GenBank/DDBJ whole genome shotgun (WGS) entry which is preliminary data.</text>
</comment>
<evidence type="ECO:0000313" key="2">
    <source>
        <dbReference type="Proteomes" id="UP001187192"/>
    </source>
</evidence>
<dbReference type="EMBL" id="BTGU01000015">
    <property type="protein sequence ID" value="GMN42966.1"/>
    <property type="molecule type" value="Genomic_DNA"/>
</dbReference>
<dbReference type="Proteomes" id="UP001187192">
    <property type="component" value="Unassembled WGS sequence"/>
</dbReference>
<keyword evidence="2" id="KW-1185">Reference proteome</keyword>
<reference evidence="1" key="1">
    <citation type="submission" date="2023-07" db="EMBL/GenBank/DDBJ databases">
        <title>draft genome sequence of fig (Ficus carica).</title>
        <authorList>
            <person name="Takahashi T."/>
            <person name="Nishimura K."/>
        </authorList>
    </citation>
    <scope>NUCLEOTIDE SEQUENCE</scope>
</reference>
<organism evidence="1 2">
    <name type="scientific">Ficus carica</name>
    <name type="common">Common fig</name>
    <dbReference type="NCBI Taxonomy" id="3494"/>
    <lineage>
        <taxon>Eukaryota</taxon>
        <taxon>Viridiplantae</taxon>
        <taxon>Streptophyta</taxon>
        <taxon>Embryophyta</taxon>
        <taxon>Tracheophyta</taxon>
        <taxon>Spermatophyta</taxon>
        <taxon>Magnoliopsida</taxon>
        <taxon>eudicotyledons</taxon>
        <taxon>Gunneridae</taxon>
        <taxon>Pentapetalae</taxon>
        <taxon>rosids</taxon>
        <taxon>fabids</taxon>
        <taxon>Rosales</taxon>
        <taxon>Moraceae</taxon>
        <taxon>Ficeae</taxon>
        <taxon>Ficus</taxon>
    </lineage>
</organism>
<evidence type="ECO:0000313" key="1">
    <source>
        <dbReference type="EMBL" id="GMN42966.1"/>
    </source>
</evidence>